<evidence type="ECO:0000313" key="2">
    <source>
        <dbReference type="EMBL" id="MDQ2105007.1"/>
    </source>
</evidence>
<gene>
    <name evidence="2" type="ORF">QSG27_20065</name>
</gene>
<dbReference type="EMBL" id="JAUJFI010000115">
    <property type="protein sequence ID" value="MDQ2105007.1"/>
    <property type="molecule type" value="Genomic_DNA"/>
</dbReference>
<evidence type="ECO:0000256" key="1">
    <source>
        <dbReference type="SAM" id="MobiDB-lite"/>
    </source>
</evidence>
<sequence>MTVMSIAQGVRNTPPGHRFASATQPADQGFSAVPADAAAPSREAGTFQPADGAAGRAVDGAAGKTFRVDAFAGVLKQKTAAFNEELAVRFALADMDTRQPVTLDVDAEGRVTVAGDHPGKAAIERLFAEDPEFANRYREIAGGHAFLAHCRVATRFQHELEDSKTEEERKTVLRRYESVFRQLEAAGGRMAWAGGPPGSAAVDMASRLLGLPSWAMG</sequence>
<accession>A0ABU0WMF6</accession>
<reference evidence="2 3" key="1">
    <citation type="submission" date="2023-06" db="EMBL/GenBank/DDBJ databases">
        <title>Azospirillum isscasensis sp.nov, a bacterium isolated from rhizosphere soil of rice.</title>
        <authorList>
            <person name="Wang H."/>
        </authorList>
    </citation>
    <scope>NUCLEOTIDE SEQUENCE [LARGE SCALE GENOMIC DNA]</scope>
    <source>
        <strain evidence="2 3">C340-1</strain>
    </source>
</reference>
<keyword evidence="3" id="KW-1185">Reference proteome</keyword>
<feature type="region of interest" description="Disordered" evidence="1">
    <location>
        <begin position="1"/>
        <end position="23"/>
    </location>
</feature>
<comment type="caution">
    <text evidence="2">The sequence shown here is derived from an EMBL/GenBank/DDBJ whole genome shotgun (WGS) entry which is preliminary data.</text>
</comment>
<name>A0ABU0WMF6_9PROT</name>
<dbReference type="RefSeq" id="WP_306709243.1">
    <property type="nucleotide sequence ID" value="NZ_JAUJFI010000115.1"/>
</dbReference>
<proteinExistence type="predicted"/>
<protein>
    <submittedName>
        <fullName evidence="2">Uncharacterized protein</fullName>
    </submittedName>
</protein>
<dbReference type="Proteomes" id="UP001227317">
    <property type="component" value="Unassembled WGS sequence"/>
</dbReference>
<organism evidence="2 3">
    <name type="scientific">Azospirillum isscasi</name>
    <dbReference type="NCBI Taxonomy" id="3053926"/>
    <lineage>
        <taxon>Bacteria</taxon>
        <taxon>Pseudomonadati</taxon>
        <taxon>Pseudomonadota</taxon>
        <taxon>Alphaproteobacteria</taxon>
        <taxon>Rhodospirillales</taxon>
        <taxon>Azospirillaceae</taxon>
        <taxon>Azospirillum</taxon>
    </lineage>
</organism>
<evidence type="ECO:0000313" key="3">
    <source>
        <dbReference type="Proteomes" id="UP001227317"/>
    </source>
</evidence>